<organism evidence="9 10">
    <name type="scientific">Lodderomyces beijingensis</name>
    <dbReference type="NCBI Taxonomy" id="1775926"/>
    <lineage>
        <taxon>Eukaryota</taxon>
        <taxon>Fungi</taxon>
        <taxon>Dikarya</taxon>
        <taxon>Ascomycota</taxon>
        <taxon>Saccharomycotina</taxon>
        <taxon>Pichiomycetes</taxon>
        <taxon>Debaryomycetaceae</taxon>
        <taxon>Candida/Lodderomyces clade</taxon>
        <taxon>Lodderomyces</taxon>
    </lineage>
</organism>
<evidence type="ECO:0008006" key="11">
    <source>
        <dbReference type="Google" id="ProtNLM"/>
    </source>
</evidence>
<dbReference type="InterPro" id="IPR008259">
    <property type="entry name" value="FMN_hydac_DH_AS"/>
</dbReference>
<keyword evidence="2" id="KW-0349">Heme</keyword>
<reference evidence="9 10" key="1">
    <citation type="submission" date="2024-03" db="EMBL/GenBank/DDBJ databases">
        <authorList>
            <person name="Brejova B."/>
        </authorList>
    </citation>
    <scope>NUCLEOTIDE SEQUENCE [LARGE SCALE GENOMIC DNA]</scope>
    <source>
        <strain evidence="9 10">CBS 14171</strain>
    </source>
</reference>
<dbReference type="Gene3D" id="3.10.120.10">
    <property type="entry name" value="Cytochrome b5-like heme/steroid binding domain"/>
    <property type="match status" value="1"/>
</dbReference>
<evidence type="ECO:0000256" key="5">
    <source>
        <dbReference type="ARBA" id="ARBA00023004"/>
    </source>
</evidence>
<dbReference type="SUPFAM" id="SSF51395">
    <property type="entry name" value="FMN-linked oxidoreductases"/>
    <property type="match status" value="1"/>
</dbReference>
<evidence type="ECO:0000256" key="1">
    <source>
        <dbReference type="ARBA" id="ARBA00001917"/>
    </source>
</evidence>
<dbReference type="Proteomes" id="UP001497383">
    <property type="component" value="Chromosome 2"/>
</dbReference>
<dbReference type="CDD" id="cd02922">
    <property type="entry name" value="FCB2_FMN"/>
    <property type="match status" value="1"/>
</dbReference>
<dbReference type="PROSITE" id="PS00557">
    <property type="entry name" value="FMN_HYDROXY_ACID_DH_1"/>
    <property type="match status" value="1"/>
</dbReference>
<dbReference type="InterPro" id="IPR018506">
    <property type="entry name" value="Cyt_B5_heme-BS"/>
</dbReference>
<dbReference type="EMBL" id="OZ022406">
    <property type="protein sequence ID" value="CAK9436847.1"/>
    <property type="molecule type" value="Genomic_DNA"/>
</dbReference>
<dbReference type="SMART" id="SM01117">
    <property type="entry name" value="Cyt-b5"/>
    <property type="match status" value="1"/>
</dbReference>
<name>A0ABP0ZIW6_9ASCO</name>
<dbReference type="InterPro" id="IPR001199">
    <property type="entry name" value="Cyt_B5-like_heme/steroid-bd"/>
</dbReference>
<dbReference type="SUPFAM" id="SSF55856">
    <property type="entry name" value="Cytochrome b5-like heme/steroid binding domain"/>
    <property type="match status" value="1"/>
</dbReference>
<dbReference type="Gene3D" id="3.20.20.70">
    <property type="entry name" value="Aldolase class I"/>
    <property type="match status" value="1"/>
</dbReference>
<proteinExistence type="predicted"/>
<feature type="domain" description="FMN hydroxy acid dehydrogenase" evidence="8">
    <location>
        <begin position="166"/>
        <end position="529"/>
    </location>
</feature>
<dbReference type="PROSITE" id="PS00191">
    <property type="entry name" value="CYTOCHROME_B5_1"/>
    <property type="match status" value="1"/>
</dbReference>
<keyword evidence="3" id="KW-0479">Metal-binding</keyword>
<dbReference type="InterPro" id="IPR000262">
    <property type="entry name" value="FMN-dep_DH"/>
</dbReference>
<dbReference type="InterPro" id="IPR037458">
    <property type="entry name" value="L-MDH/L-LDH_FMN-bd"/>
</dbReference>
<evidence type="ECO:0000313" key="10">
    <source>
        <dbReference type="Proteomes" id="UP001497383"/>
    </source>
</evidence>
<dbReference type="PROSITE" id="PS50255">
    <property type="entry name" value="CYTOCHROME_B5_2"/>
    <property type="match status" value="1"/>
</dbReference>
<accession>A0ABP0ZIW6</accession>
<evidence type="ECO:0000256" key="4">
    <source>
        <dbReference type="ARBA" id="ARBA00023002"/>
    </source>
</evidence>
<feature type="region of interest" description="Disordered" evidence="6">
    <location>
        <begin position="74"/>
        <end position="112"/>
    </location>
</feature>
<keyword evidence="5" id="KW-0408">Iron</keyword>
<sequence length="557" mass="62269">MVLSLEEVAKHNKKDDCWVIIHDKAYDLSDFLDEHPGGPAIILKYAGKDATTAFDPIHPGDTLKKYLAPEYHKGEVEKRKAQPKKKVIKKPSQPTPEETKSQGAGSGNGNVVDEYDVEYDEQDDKEPIPVPSSGGAAASEEVLLDEDGEPLSKEEVARLKRIENKPDLSQMYNLNDFEFVARHTMEKTAWGYYSSGCEDEISMRENHLAYHRVFFRPRVMVDVRNVDFSTTMLGTKTSVPFYVTATALGRLGHPDGEKVLTRACAREDVIQMIPTLASCSFDEIVDQATDKQTQWFQLYVNANKEITKQLVQHAEARGCKGLFITVDAPQLGRREKDMRTKEFEGVSHVQGDEDEENAVRNQGAARAISTFIDAGLNWNDLKFFKSITKLPIIIKGVQCVEDALKAAELGCQGIVLSNHGGRQLEFSPAPIEILIELMPILRARGIDQSFEVFVDGGVRRASDILKAIALGAKGVGIGRPFLYAMSTYGDNGVVRAMQILKDELEMNMRFLGVTSLDQLTPDYVDVRNFGNRFVPEDKLFREVYQPMISPPFKDAKL</sequence>
<dbReference type="InterPro" id="IPR013785">
    <property type="entry name" value="Aldolase_TIM"/>
</dbReference>
<dbReference type="PANTHER" id="PTHR10578:SF148">
    <property type="entry name" value="L-LACTATE DEHYDROGENASE (CYTOCHROME)"/>
    <property type="match status" value="1"/>
</dbReference>
<evidence type="ECO:0000313" key="9">
    <source>
        <dbReference type="EMBL" id="CAK9436847.1"/>
    </source>
</evidence>
<dbReference type="PANTHER" id="PTHR10578">
    <property type="entry name" value="S -2-HYDROXY-ACID OXIDASE-RELATED"/>
    <property type="match status" value="1"/>
</dbReference>
<keyword evidence="4" id="KW-0560">Oxidoreductase</keyword>
<evidence type="ECO:0000256" key="2">
    <source>
        <dbReference type="ARBA" id="ARBA00022617"/>
    </source>
</evidence>
<dbReference type="Pfam" id="PF01070">
    <property type="entry name" value="FMN_dh"/>
    <property type="match status" value="1"/>
</dbReference>
<dbReference type="Pfam" id="PF00173">
    <property type="entry name" value="Cyt-b5"/>
    <property type="match status" value="1"/>
</dbReference>
<dbReference type="InterPro" id="IPR036400">
    <property type="entry name" value="Cyt_B5-like_heme/steroid_sf"/>
</dbReference>
<dbReference type="RefSeq" id="XP_066828307.1">
    <property type="nucleotide sequence ID" value="XM_066971249.1"/>
</dbReference>
<dbReference type="GeneID" id="92206565"/>
<comment type="cofactor">
    <cofactor evidence="1">
        <name>FMN</name>
        <dbReference type="ChEBI" id="CHEBI:58210"/>
    </cofactor>
</comment>
<feature type="domain" description="Cytochrome b5 heme-binding" evidence="7">
    <location>
        <begin position="1"/>
        <end position="77"/>
    </location>
</feature>
<dbReference type="PROSITE" id="PS51349">
    <property type="entry name" value="FMN_HYDROXY_ACID_DH_2"/>
    <property type="match status" value="1"/>
</dbReference>
<keyword evidence="10" id="KW-1185">Reference proteome</keyword>
<evidence type="ECO:0000259" key="7">
    <source>
        <dbReference type="PROSITE" id="PS50255"/>
    </source>
</evidence>
<evidence type="ECO:0000256" key="3">
    <source>
        <dbReference type="ARBA" id="ARBA00022723"/>
    </source>
</evidence>
<gene>
    <name evidence="9" type="ORF">LODBEIA_P13690</name>
</gene>
<dbReference type="PRINTS" id="PR00363">
    <property type="entry name" value="CYTOCHROMEB5"/>
</dbReference>
<evidence type="ECO:0000256" key="6">
    <source>
        <dbReference type="SAM" id="MobiDB-lite"/>
    </source>
</evidence>
<evidence type="ECO:0000259" key="8">
    <source>
        <dbReference type="PROSITE" id="PS51349"/>
    </source>
</evidence>
<protein>
    <recommendedName>
        <fullName evidence="11">Cytochrome b2, mitochondrial</fullName>
    </recommendedName>
</protein>
<dbReference type="InterPro" id="IPR037396">
    <property type="entry name" value="FMN_HAD"/>
</dbReference>